<dbReference type="InterPro" id="IPR045090">
    <property type="entry name" value="Pept_M3A_M3B"/>
</dbReference>
<dbReference type="GO" id="GO:0046872">
    <property type="term" value="F:metal ion binding"/>
    <property type="evidence" value="ECO:0007669"/>
    <property type="project" value="UniProtKB-UniRule"/>
</dbReference>
<organism evidence="8 9">
    <name type="scientific">Lottiidibacillus patelloidae</name>
    <dbReference type="NCBI Taxonomy" id="2670334"/>
    <lineage>
        <taxon>Bacteria</taxon>
        <taxon>Bacillati</taxon>
        <taxon>Bacillota</taxon>
        <taxon>Bacilli</taxon>
        <taxon>Bacillales</taxon>
        <taxon>Bacillaceae</taxon>
        <taxon>Lottiidibacillus</taxon>
    </lineage>
</organism>
<dbReference type="SUPFAM" id="SSF55486">
    <property type="entry name" value="Metalloproteases ('zincins'), catalytic domain"/>
    <property type="match status" value="1"/>
</dbReference>
<keyword evidence="1 6" id="KW-0645">Protease</keyword>
<comment type="similarity">
    <text evidence="6">Belongs to the peptidase M3 family.</text>
</comment>
<evidence type="ECO:0000259" key="7">
    <source>
        <dbReference type="Pfam" id="PF01432"/>
    </source>
</evidence>
<dbReference type="GO" id="GO:0006518">
    <property type="term" value="P:peptide metabolic process"/>
    <property type="evidence" value="ECO:0007669"/>
    <property type="project" value="TreeGrafter"/>
</dbReference>
<keyword evidence="4 6" id="KW-0862">Zinc</keyword>
<reference evidence="8 9" key="2">
    <citation type="submission" date="2017-09" db="EMBL/GenBank/DDBJ databases">
        <title>Bacillus patelloidae sp. nov., isolated from the intestinal tract of a marine limpet.</title>
        <authorList>
            <person name="Liu R."/>
            <person name="Dong C."/>
            <person name="Shao Z."/>
        </authorList>
    </citation>
    <scope>NUCLEOTIDE SEQUENCE [LARGE SCALE GENOMIC DNA]</scope>
    <source>
        <strain evidence="8 9">SA5d-4</strain>
    </source>
</reference>
<name>A0A263BUN4_9BACI</name>
<dbReference type="Gene3D" id="1.10.1370.30">
    <property type="match status" value="1"/>
</dbReference>
<proteinExistence type="inferred from homology"/>
<evidence type="ECO:0000256" key="4">
    <source>
        <dbReference type="ARBA" id="ARBA00022833"/>
    </source>
</evidence>
<accession>A0A263BUN4</accession>
<gene>
    <name evidence="8" type="ORF">CIB95_08340</name>
</gene>
<dbReference type="GO" id="GO:0004222">
    <property type="term" value="F:metalloendopeptidase activity"/>
    <property type="evidence" value="ECO:0007669"/>
    <property type="project" value="InterPro"/>
</dbReference>
<keyword evidence="5 6" id="KW-0482">Metalloprotease</keyword>
<evidence type="ECO:0000256" key="5">
    <source>
        <dbReference type="ARBA" id="ARBA00023049"/>
    </source>
</evidence>
<dbReference type="InterPro" id="IPR011976">
    <property type="entry name" value="Pept_M3B_oligopep-rel"/>
</dbReference>
<comment type="cofactor">
    <cofactor evidence="6">
        <name>Zn(2+)</name>
        <dbReference type="ChEBI" id="CHEBI:29105"/>
    </cofactor>
    <text evidence="6">Binds 1 zinc ion.</text>
</comment>
<keyword evidence="2 6" id="KW-0479">Metal-binding</keyword>
<dbReference type="NCBIfam" id="TIGR02289">
    <property type="entry name" value="M3_not_pepF"/>
    <property type="match status" value="1"/>
</dbReference>
<feature type="domain" description="Peptidase M3A/M3B catalytic" evidence="7">
    <location>
        <begin position="165"/>
        <end position="551"/>
    </location>
</feature>
<dbReference type="EMBL" id="NPIA01000003">
    <property type="protein sequence ID" value="OZM57453.1"/>
    <property type="molecule type" value="Genomic_DNA"/>
</dbReference>
<evidence type="ECO:0000313" key="9">
    <source>
        <dbReference type="Proteomes" id="UP000217083"/>
    </source>
</evidence>
<evidence type="ECO:0000256" key="2">
    <source>
        <dbReference type="ARBA" id="ARBA00022723"/>
    </source>
</evidence>
<evidence type="ECO:0000256" key="6">
    <source>
        <dbReference type="RuleBase" id="RU003435"/>
    </source>
</evidence>
<dbReference type="PANTHER" id="PTHR11804:SF48">
    <property type="entry name" value="PUTATIVE-RELATED"/>
    <property type="match status" value="1"/>
</dbReference>
<dbReference type="GO" id="GO:0006508">
    <property type="term" value="P:proteolysis"/>
    <property type="evidence" value="ECO:0007669"/>
    <property type="project" value="UniProtKB-KW"/>
</dbReference>
<keyword evidence="9" id="KW-1185">Reference proteome</keyword>
<keyword evidence="3 6" id="KW-0378">Hydrolase</keyword>
<dbReference type="InterPro" id="IPR001567">
    <property type="entry name" value="Pept_M3A_M3B_dom"/>
</dbReference>
<evidence type="ECO:0000256" key="3">
    <source>
        <dbReference type="ARBA" id="ARBA00022801"/>
    </source>
</evidence>
<evidence type="ECO:0000313" key="8">
    <source>
        <dbReference type="EMBL" id="OZM57453.1"/>
    </source>
</evidence>
<sequence length="563" mass="65774">MKKFYQENIPLNDENLVKDKLETLLNVEIKSTSDLVQWLQDKSVVLEEIEETLTGHYIALQCDNTDQDIKKAYQHDSEVIQPLIKKYTAKYDEKFYNSEFRHALDTSYYEQYILSKENAINLFREDNIQLEVEEEKLSTRYFEITGSLTVNWNGEEKTLSQMAVFLKDSDRTVREKAWKLVHESLLSKNNELGDIMSDLIKIREEKAKNADVANYRDFMFKKYERFSYTAEDCHELAAAIKEHVVPLKEALEKKHQAEINVSNYRPWDVQAVPEGKLPLKPFKNVEELISGTETMLNKIDPKFGNLISEMNKRDMLDLENRKGKSPGGFCAPLPVSNLSFIFMNATGNQSDLTTLVHEMGHCIHNMYKEQLPLSEYKDTPMESAELASMTMELFSMHLWDQFYDNEEDLKRAKREQLEGIIKFLPHGVVIDQFQHWMYENPSHSKEERNEKFYQLAKQFFASNTDFSGYEDALANRWVMTLHIFEVPFYYIEYVIAQLGAVQMYKQFKENPEKAVENYKKALSLGKSKSLPEVYETAGISFDFSAKMVKELMEFISEELDALK</sequence>
<dbReference type="Proteomes" id="UP000217083">
    <property type="component" value="Unassembled WGS sequence"/>
</dbReference>
<dbReference type="Pfam" id="PF01432">
    <property type="entry name" value="Peptidase_M3"/>
    <property type="match status" value="1"/>
</dbReference>
<dbReference type="CDD" id="cd09606">
    <property type="entry name" value="M3B_PepF"/>
    <property type="match status" value="1"/>
</dbReference>
<comment type="caution">
    <text evidence="8">The sequence shown here is derived from an EMBL/GenBank/DDBJ whole genome shotgun (WGS) entry which is preliminary data.</text>
</comment>
<protein>
    <submittedName>
        <fullName evidence="8">Oligoendopeptidase F</fullName>
    </submittedName>
</protein>
<reference evidence="9" key="1">
    <citation type="submission" date="2017-08" db="EMBL/GenBank/DDBJ databases">
        <authorList>
            <person name="Huang Z."/>
        </authorList>
    </citation>
    <scope>NUCLEOTIDE SEQUENCE [LARGE SCALE GENOMIC DNA]</scope>
    <source>
        <strain evidence="9">SA5d-4</strain>
    </source>
</reference>
<dbReference type="AlphaFoldDB" id="A0A263BUN4"/>
<evidence type="ECO:0000256" key="1">
    <source>
        <dbReference type="ARBA" id="ARBA00022670"/>
    </source>
</evidence>
<dbReference type="RefSeq" id="WP_094924122.1">
    <property type="nucleotide sequence ID" value="NZ_NPIA01000003.1"/>
</dbReference>
<dbReference type="PANTHER" id="PTHR11804">
    <property type="entry name" value="PROTEASE M3 THIMET OLIGOPEPTIDASE-RELATED"/>
    <property type="match status" value="1"/>
</dbReference>